<organism evidence="5 6">
    <name type="scientific">Marchantia polymorpha</name>
    <name type="common">Common liverwort</name>
    <name type="synonym">Marchantia aquatica</name>
    <dbReference type="NCBI Taxonomy" id="3197"/>
    <lineage>
        <taxon>Eukaryota</taxon>
        <taxon>Viridiplantae</taxon>
        <taxon>Streptophyta</taxon>
        <taxon>Embryophyta</taxon>
        <taxon>Marchantiophyta</taxon>
        <taxon>Marchantiopsida</taxon>
        <taxon>Marchantiidae</taxon>
        <taxon>Marchantiales</taxon>
        <taxon>Marchantiaceae</taxon>
        <taxon>Marchantia</taxon>
    </lineage>
</organism>
<evidence type="ECO:0000256" key="1">
    <source>
        <dbReference type="ARBA" id="ARBA00010118"/>
    </source>
</evidence>
<feature type="region of interest" description="Disordered" evidence="3">
    <location>
        <begin position="513"/>
        <end position="534"/>
    </location>
</feature>
<gene>
    <name evidence="5" type="ORF">MARPO_0062s0046</name>
</gene>
<dbReference type="InterPro" id="IPR051091">
    <property type="entry name" value="O-Glucosyltr/Glycosyltrsf_90"/>
</dbReference>
<reference evidence="6" key="1">
    <citation type="journal article" date="2017" name="Cell">
        <title>Insights into land plant evolution garnered from the Marchantia polymorpha genome.</title>
        <authorList>
            <person name="Bowman J.L."/>
            <person name="Kohchi T."/>
            <person name="Yamato K.T."/>
            <person name="Jenkins J."/>
            <person name="Shu S."/>
            <person name="Ishizaki K."/>
            <person name="Yamaoka S."/>
            <person name="Nishihama R."/>
            <person name="Nakamura Y."/>
            <person name="Berger F."/>
            <person name="Adam C."/>
            <person name="Aki S.S."/>
            <person name="Althoff F."/>
            <person name="Araki T."/>
            <person name="Arteaga-Vazquez M.A."/>
            <person name="Balasubrmanian S."/>
            <person name="Barry K."/>
            <person name="Bauer D."/>
            <person name="Boehm C.R."/>
            <person name="Briginshaw L."/>
            <person name="Caballero-Perez J."/>
            <person name="Catarino B."/>
            <person name="Chen F."/>
            <person name="Chiyoda S."/>
            <person name="Chovatia M."/>
            <person name="Davies K.M."/>
            <person name="Delmans M."/>
            <person name="Demura T."/>
            <person name="Dierschke T."/>
            <person name="Dolan L."/>
            <person name="Dorantes-Acosta A.E."/>
            <person name="Eklund D.M."/>
            <person name="Florent S.N."/>
            <person name="Flores-Sandoval E."/>
            <person name="Fujiyama A."/>
            <person name="Fukuzawa H."/>
            <person name="Galik B."/>
            <person name="Grimanelli D."/>
            <person name="Grimwood J."/>
            <person name="Grossniklaus U."/>
            <person name="Hamada T."/>
            <person name="Haseloff J."/>
            <person name="Hetherington A.J."/>
            <person name="Higo A."/>
            <person name="Hirakawa Y."/>
            <person name="Hundley H.N."/>
            <person name="Ikeda Y."/>
            <person name="Inoue K."/>
            <person name="Inoue S.I."/>
            <person name="Ishida S."/>
            <person name="Jia Q."/>
            <person name="Kakita M."/>
            <person name="Kanazawa T."/>
            <person name="Kawai Y."/>
            <person name="Kawashima T."/>
            <person name="Kennedy M."/>
            <person name="Kinose K."/>
            <person name="Kinoshita T."/>
            <person name="Kohara Y."/>
            <person name="Koide E."/>
            <person name="Komatsu K."/>
            <person name="Kopischke S."/>
            <person name="Kubo M."/>
            <person name="Kyozuka J."/>
            <person name="Lagercrantz U."/>
            <person name="Lin S.S."/>
            <person name="Lindquist E."/>
            <person name="Lipzen A.M."/>
            <person name="Lu C.W."/>
            <person name="De Luna E."/>
            <person name="Martienssen R.A."/>
            <person name="Minamino N."/>
            <person name="Mizutani M."/>
            <person name="Mizutani M."/>
            <person name="Mochizuki N."/>
            <person name="Monte I."/>
            <person name="Mosher R."/>
            <person name="Nagasaki H."/>
            <person name="Nakagami H."/>
            <person name="Naramoto S."/>
            <person name="Nishitani K."/>
            <person name="Ohtani M."/>
            <person name="Okamoto T."/>
            <person name="Okumura M."/>
            <person name="Phillips J."/>
            <person name="Pollak B."/>
            <person name="Reinders A."/>
            <person name="Rovekamp M."/>
            <person name="Sano R."/>
            <person name="Sawa S."/>
            <person name="Schmid M.W."/>
            <person name="Shirakawa M."/>
            <person name="Solano R."/>
            <person name="Spunde A."/>
            <person name="Suetsugu N."/>
            <person name="Sugano S."/>
            <person name="Sugiyama A."/>
            <person name="Sun R."/>
            <person name="Suzuki Y."/>
            <person name="Takenaka M."/>
            <person name="Takezawa D."/>
            <person name="Tomogane H."/>
            <person name="Tsuzuki M."/>
            <person name="Ueda T."/>
            <person name="Umeda M."/>
            <person name="Ward J.M."/>
            <person name="Watanabe Y."/>
            <person name="Yazaki K."/>
            <person name="Yokoyama R."/>
            <person name="Yoshitake Y."/>
            <person name="Yotsui I."/>
            <person name="Zachgo S."/>
            <person name="Schmutz J."/>
        </authorList>
    </citation>
    <scope>NUCLEOTIDE SEQUENCE [LARGE SCALE GENOMIC DNA]</scope>
    <source>
        <strain evidence="6">Tak-1</strain>
    </source>
</reference>
<protein>
    <recommendedName>
        <fullName evidence="4">Glycosyl transferase CAP10 domain-containing protein</fullName>
    </recommendedName>
</protein>
<dbReference type="PANTHER" id="PTHR12203">
    <property type="entry name" value="KDEL LYS-ASP-GLU-LEU CONTAINING - RELATED"/>
    <property type="match status" value="1"/>
</dbReference>
<proteinExistence type="inferred from homology"/>
<dbReference type="OrthoDB" id="202415at2759"/>
<evidence type="ECO:0000259" key="4">
    <source>
        <dbReference type="SMART" id="SM00672"/>
    </source>
</evidence>
<dbReference type="AlphaFoldDB" id="A0A2R6WS17"/>
<feature type="compositionally biased region" description="Basic and acidic residues" evidence="3">
    <location>
        <begin position="513"/>
        <end position="528"/>
    </location>
</feature>
<name>A0A2R6WS17_MARPO</name>
<sequence length="534" mass="62097">MKRQLSGIMRFLKIRLNGASSPRIRKGKPQLPLRHRYWPLSYLVGILLCLILFSLLAHKVTLQKEEMLHARTVFGDNLLPTPWHWHDNPLGPHAFTWERSVDIKKCSFHSWIPTFPRTAGSLEARPSNSSCPQFFEWIRSDLAPWKKSGITKRNVEVTKDSAAFRVTIVKGRLYLDVYYSCVQTRALFTVWGILLLLEKYKGLVPDVDLMFDCMDRPRISRTETYSDLESPPVLFRYCSTKSHYDIPFPDWSFWGWSETKLEPWDEQREKIAKASASTSWKSKTRKAFWRGNPDVGSPLRMELLKCNNASGWYASRSEIQNQNWDDERAAETENWKSKLENQCNHRYKIYAEGFAWSVSFKYIMACGSPTLAISPKYHDFFSRGLKSYVHYMPVRPSEICASKLCPSINTAVDWAESNPKKAMAIGKTGQEFLRRDLSMNNVYDYMYHLISEYARLQTYKPVVPESAEEITQNFIMCLAQPQLGSLLQKSREAMIVGTIPCHMSNSKKESFQTNDWEAKEQEQVDWSEKQCNFR</sequence>
<dbReference type="GO" id="GO:0016740">
    <property type="term" value="F:transferase activity"/>
    <property type="evidence" value="ECO:0007669"/>
    <property type="project" value="UniProtKB-KW"/>
</dbReference>
<keyword evidence="6" id="KW-1185">Reference proteome</keyword>
<dbReference type="Pfam" id="PF05686">
    <property type="entry name" value="Glyco_transf_90"/>
    <property type="match status" value="1"/>
</dbReference>
<dbReference type="EMBL" id="KZ772734">
    <property type="protein sequence ID" value="PTQ36624.1"/>
    <property type="molecule type" value="Genomic_DNA"/>
</dbReference>
<evidence type="ECO:0000256" key="3">
    <source>
        <dbReference type="SAM" id="MobiDB-lite"/>
    </source>
</evidence>
<accession>A0A2R6WS17</accession>
<dbReference type="Gramene" id="Mp7g04800.1">
    <property type="protein sequence ID" value="Mp7g04800.1.cds"/>
    <property type="gene ID" value="Mp7g04800"/>
</dbReference>
<dbReference type="PANTHER" id="PTHR12203:SF35">
    <property type="entry name" value="PROTEIN O-GLUCOSYLTRANSFERASE 1"/>
    <property type="match status" value="1"/>
</dbReference>
<dbReference type="Proteomes" id="UP000244005">
    <property type="component" value="Unassembled WGS sequence"/>
</dbReference>
<evidence type="ECO:0000256" key="2">
    <source>
        <dbReference type="ARBA" id="ARBA00022679"/>
    </source>
</evidence>
<dbReference type="InterPro" id="IPR006598">
    <property type="entry name" value="CAP10"/>
</dbReference>
<comment type="similarity">
    <text evidence="1">Belongs to the glycosyltransferase 90 family.</text>
</comment>
<evidence type="ECO:0000313" key="5">
    <source>
        <dbReference type="EMBL" id="PTQ36624.1"/>
    </source>
</evidence>
<evidence type="ECO:0000313" key="6">
    <source>
        <dbReference type="Proteomes" id="UP000244005"/>
    </source>
</evidence>
<dbReference type="SMART" id="SM00672">
    <property type="entry name" value="CAP10"/>
    <property type="match status" value="1"/>
</dbReference>
<feature type="domain" description="Glycosyl transferase CAP10" evidence="4">
    <location>
        <begin position="203"/>
        <end position="460"/>
    </location>
</feature>
<keyword evidence="2" id="KW-0808">Transferase</keyword>
<dbReference type="OMA" id="NRTEPQS"/>